<evidence type="ECO:0000256" key="4">
    <source>
        <dbReference type="PIRSR" id="PIRSR000429-1"/>
    </source>
</evidence>
<evidence type="ECO:0000256" key="6">
    <source>
        <dbReference type="SAM" id="MobiDB-lite"/>
    </source>
</evidence>
<dbReference type="EC" id="2.3.1.-" evidence="9"/>
<dbReference type="EMBL" id="HE616890">
    <property type="protein sequence ID" value="CCE97494.1"/>
    <property type="molecule type" value="Genomic_DNA"/>
</dbReference>
<dbReference type="PATRIC" id="fig|380.5.peg.3189"/>
<dbReference type="PROSITE" id="PS00099">
    <property type="entry name" value="THIOLASE_3"/>
    <property type="match status" value="1"/>
</dbReference>
<feature type="region of interest" description="Disordered" evidence="6">
    <location>
        <begin position="1"/>
        <end position="24"/>
    </location>
</feature>
<accession>G9A1B4</accession>
<evidence type="ECO:0000259" key="7">
    <source>
        <dbReference type="Pfam" id="PF00108"/>
    </source>
</evidence>
<dbReference type="KEGG" id="sfh:SFHH103_03002"/>
<keyword evidence="2 5" id="KW-0808">Transferase</keyword>
<evidence type="ECO:0000313" key="9">
    <source>
        <dbReference type="EMBL" id="CCE97494.1"/>
    </source>
</evidence>
<proteinExistence type="inferred from homology"/>
<name>G9A1B4_SINF1</name>
<dbReference type="Proteomes" id="UP000007735">
    <property type="component" value="Chromosome"/>
</dbReference>
<dbReference type="GO" id="GO:0003988">
    <property type="term" value="F:acetyl-CoA C-acyltransferase activity"/>
    <property type="evidence" value="ECO:0007669"/>
    <property type="project" value="UniProtKB-ARBA"/>
</dbReference>
<dbReference type="InterPro" id="IPR002155">
    <property type="entry name" value="Thiolase"/>
</dbReference>
<dbReference type="SUPFAM" id="SSF53901">
    <property type="entry name" value="Thiolase-like"/>
    <property type="match status" value="2"/>
</dbReference>
<evidence type="ECO:0000256" key="5">
    <source>
        <dbReference type="RuleBase" id="RU003557"/>
    </source>
</evidence>
<feature type="active site" description="Proton acceptor" evidence="4">
    <location>
        <position position="400"/>
    </location>
</feature>
<dbReference type="NCBIfam" id="TIGR01930">
    <property type="entry name" value="AcCoA-C-Actrans"/>
    <property type="match status" value="1"/>
</dbReference>
<sequence length="415" mass="42569">MRGGKTAHPSLEGDPLGHGRTKMSNSDPVVIVSAARTPMGAFQGGLKDLTAPELGAIALKAALDRAGLDAVDEVLMGNVLPAGLGQNPARQAALGAGLGQGTPSTTVSKVCGSGMKALMLGHDALLSGSASIVGVGGMESMTNAPYLLPKARGGFRLGHGEVKDHMFLDGLEDAYSGRLMGTYAEDTAQHYQFSRTEQDAFALRSLERALKATEDRSFADEIVAIADGGKRGTANLDRDEQPTKADPAKIPKLKAAFRDGGSVTAANSSSISDGAAALILMRASEAEKRGLTPLAIVAGHAGHAQEPAWFTTAPIGAIDKLMEKLGWEKGSVGLYEINEAFAVVALAAIRDLGLSDDIVNIHGGACALGHPIGASGARIVVTLLHAMRANGVKRGIASLCIGGGEATAVGLELLQ</sequence>
<dbReference type="PIRSF" id="PIRSF000429">
    <property type="entry name" value="Ac-CoA_Ac_transf"/>
    <property type="match status" value="1"/>
</dbReference>
<dbReference type="Pfam" id="PF00108">
    <property type="entry name" value="Thiolase_N"/>
    <property type="match status" value="1"/>
</dbReference>
<reference evidence="9 10" key="1">
    <citation type="journal article" date="2012" name="J. Bacteriol.">
        <title>Genome sequence of the soybean symbiont Sinorhizobium fredii HH103.</title>
        <authorList>
            <person name="Weidner S."/>
            <person name="Becker A."/>
            <person name="Bonilla I."/>
            <person name="Jaenicke S."/>
            <person name="Lloret J."/>
            <person name="Margaret I."/>
            <person name="Puhler A."/>
            <person name="Ruiz-Sainz J.E."/>
            <person name="Schneiker-Bekel S."/>
            <person name="Szczepanowski R."/>
            <person name="Vinardell J.M."/>
            <person name="Zehner S."/>
            <person name="Gottfert M."/>
        </authorList>
    </citation>
    <scope>NUCLEOTIDE SEQUENCE [LARGE SCALE GENOMIC DNA]</scope>
    <source>
        <strain evidence="9 10">HH103</strain>
    </source>
</reference>
<feature type="active site" description="Acyl-thioester intermediate" evidence="4">
    <location>
        <position position="111"/>
    </location>
</feature>
<organism evidence="9 10">
    <name type="scientific">Sinorhizobium fredii (strain HH103)</name>
    <dbReference type="NCBI Taxonomy" id="1117943"/>
    <lineage>
        <taxon>Bacteria</taxon>
        <taxon>Pseudomonadati</taxon>
        <taxon>Pseudomonadota</taxon>
        <taxon>Alphaproteobacteria</taxon>
        <taxon>Hyphomicrobiales</taxon>
        <taxon>Rhizobiaceae</taxon>
        <taxon>Sinorhizobium/Ensifer group</taxon>
        <taxon>Sinorhizobium</taxon>
    </lineage>
</organism>
<feature type="domain" description="Thiolase N-terminal" evidence="7">
    <location>
        <begin position="29"/>
        <end position="283"/>
    </location>
</feature>
<evidence type="ECO:0000259" key="8">
    <source>
        <dbReference type="Pfam" id="PF02803"/>
    </source>
</evidence>
<evidence type="ECO:0000256" key="1">
    <source>
        <dbReference type="ARBA" id="ARBA00010982"/>
    </source>
</evidence>
<dbReference type="PANTHER" id="PTHR18919:SF138">
    <property type="entry name" value="ACETYL-COA C-ACETYLTRANSFERASE"/>
    <property type="match status" value="1"/>
</dbReference>
<evidence type="ECO:0000256" key="3">
    <source>
        <dbReference type="ARBA" id="ARBA00023315"/>
    </source>
</evidence>
<keyword evidence="3 5" id="KW-0012">Acyltransferase</keyword>
<dbReference type="InterPro" id="IPR016039">
    <property type="entry name" value="Thiolase-like"/>
</dbReference>
<dbReference type="AlphaFoldDB" id="G9A1B4"/>
<dbReference type="eggNOG" id="COG0183">
    <property type="taxonomic scope" value="Bacteria"/>
</dbReference>
<evidence type="ECO:0000256" key="2">
    <source>
        <dbReference type="ARBA" id="ARBA00022679"/>
    </source>
</evidence>
<dbReference type="STRING" id="1117943.SFHH103_03002"/>
<dbReference type="InterPro" id="IPR020615">
    <property type="entry name" value="Thiolase_acyl_enz_int_AS"/>
</dbReference>
<gene>
    <name evidence="9" type="ordered locus">SFHH103_03002</name>
</gene>
<dbReference type="CDD" id="cd00751">
    <property type="entry name" value="thiolase"/>
    <property type="match status" value="1"/>
</dbReference>
<feature type="active site" description="Proton acceptor" evidence="4">
    <location>
        <position position="370"/>
    </location>
</feature>
<feature type="domain" description="Thiolase C-terminal" evidence="8">
    <location>
        <begin position="291"/>
        <end position="411"/>
    </location>
</feature>
<dbReference type="InterPro" id="IPR020616">
    <property type="entry name" value="Thiolase_N"/>
</dbReference>
<dbReference type="PANTHER" id="PTHR18919">
    <property type="entry name" value="ACETYL-COA C-ACYLTRANSFERASE"/>
    <property type="match status" value="1"/>
</dbReference>
<dbReference type="InterPro" id="IPR020610">
    <property type="entry name" value="Thiolase_AS"/>
</dbReference>
<comment type="similarity">
    <text evidence="1 5">Belongs to the thiolase-like superfamily. Thiolase family.</text>
</comment>
<protein>
    <submittedName>
        <fullName evidence="9">Acyl-CoA thiolase</fullName>
        <ecNumber evidence="9">2.3.1.-</ecNumber>
    </submittedName>
</protein>
<dbReference type="InterPro" id="IPR020617">
    <property type="entry name" value="Thiolase_C"/>
</dbReference>
<evidence type="ECO:0000313" key="10">
    <source>
        <dbReference type="Proteomes" id="UP000007735"/>
    </source>
</evidence>
<dbReference type="Pfam" id="PF02803">
    <property type="entry name" value="Thiolase_C"/>
    <property type="match status" value="1"/>
</dbReference>
<dbReference type="PROSITE" id="PS00098">
    <property type="entry name" value="THIOLASE_1"/>
    <property type="match status" value="1"/>
</dbReference>
<dbReference type="Gene3D" id="3.40.47.10">
    <property type="match status" value="2"/>
</dbReference>
<dbReference type="HOGENOM" id="CLU_031026_0_1_5"/>